<accession>A0A6J5UKP3</accession>
<feature type="compositionally biased region" description="Basic and acidic residues" evidence="1">
    <location>
        <begin position="18"/>
        <end position="27"/>
    </location>
</feature>
<sequence>MEQTPINEDSPVSKKAAMKQEKLRRPQEQQALAIASRSLAVDDELDQLAANYGEFPLQLKTVENVSRRTQVAALTNALENCSVRI</sequence>
<dbReference type="Proteomes" id="UP000507222">
    <property type="component" value="Unassembled WGS sequence"/>
</dbReference>
<evidence type="ECO:0000256" key="1">
    <source>
        <dbReference type="SAM" id="MobiDB-lite"/>
    </source>
</evidence>
<protein>
    <submittedName>
        <fullName evidence="2">Uncharacterized protein</fullName>
    </submittedName>
</protein>
<dbReference type="AlphaFoldDB" id="A0A6J5UKP3"/>
<name>A0A6J5UKP3_PRUAR</name>
<evidence type="ECO:0000313" key="2">
    <source>
        <dbReference type="EMBL" id="CAB4277079.1"/>
    </source>
</evidence>
<reference evidence="2 3" key="1">
    <citation type="submission" date="2020-05" db="EMBL/GenBank/DDBJ databases">
        <authorList>
            <person name="Campoy J."/>
            <person name="Schneeberger K."/>
            <person name="Spophaly S."/>
        </authorList>
    </citation>
    <scope>NUCLEOTIDE SEQUENCE [LARGE SCALE GENOMIC DNA]</scope>
    <source>
        <strain evidence="2">PruArmRojPasFocal</strain>
    </source>
</reference>
<dbReference type="EMBL" id="CAEKDK010000004">
    <property type="protein sequence ID" value="CAB4277079.1"/>
    <property type="molecule type" value="Genomic_DNA"/>
</dbReference>
<proteinExistence type="predicted"/>
<evidence type="ECO:0000313" key="3">
    <source>
        <dbReference type="Proteomes" id="UP000507222"/>
    </source>
</evidence>
<organism evidence="2 3">
    <name type="scientific">Prunus armeniaca</name>
    <name type="common">Apricot</name>
    <name type="synonym">Armeniaca vulgaris</name>
    <dbReference type="NCBI Taxonomy" id="36596"/>
    <lineage>
        <taxon>Eukaryota</taxon>
        <taxon>Viridiplantae</taxon>
        <taxon>Streptophyta</taxon>
        <taxon>Embryophyta</taxon>
        <taxon>Tracheophyta</taxon>
        <taxon>Spermatophyta</taxon>
        <taxon>Magnoliopsida</taxon>
        <taxon>eudicotyledons</taxon>
        <taxon>Gunneridae</taxon>
        <taxon>Pentapetalae</taxon>
        <taxon>rosids</taxon>
        <taxon>fabids</taxon>
        <taxon>Rosales</taxon>
        <taxon>Rosaceae</taxon>
        <taxon>Amygdaloideae</taxon>
        <taxon>Amygdaleae</taxon>
        <taxon>Prunus</taxon>
    </lineage>
</organism>
<gene>
    <name evidence="2" type="ORF">CURHAP_LOCUS26515</name>
</gene>
<feature type="region of interest" description="Disordered" evidence="1">
    <location>
        <begin position="1"/>
        <end position="29"/>
    </location>
</feature>